<comment type="catalytic activity">
    <reaction evidence="5">
        <text>N,N-dimethyl-1,4-phenylenediamine + anthranilate + 2 NAD(+) = 2-(4-dimethylaminophenyl)diazenylbenzoate + 2 NADH + 2 H(+)</text>
        <dbReference type="Rhea" id="RHEA:55872"/>
        <dbReference type="ChEBI" id="CHEBI:15378"/>
        <dbReference type="ChEBI" id="CHEBI:15783"/>
        <dbReference type="ChEBI" id="CHEBI:16567"/>
        <dbReference type="ChEBI" id="CHEBI:57540"/>
        <dbReference type="ChEBI" id="CHEBI:57945"/>
        <dbReference type="ChEBI" id="CHEBI:71579"/>
        <dbReference type="EC" id="1.7.1.17"/>
    </reaction>
    <physiologicalReaction direction="right-to-left" evidence="5">
        <dbReference type="Rhea" id="RHEA:55874"/>
    </physiologicalReaction>
</comment>
<comment type="catalytic activity">
    <reaction evidence="6">
        <text>2 a quinone + NADH + H(+) = 2 a 1,4-benzosemiquinone + NAD(+)</text>
        <dbReference type="Rhea" id="RHEA:65952"/>
        <dbReference type="ChEBI" id="CHEBI:15378"/>
        <dbReference type="ChEBI" id="CHEBI:57540"/>
        <dbReference type="ChEBI" id="CHEBI:57945"/>
        <dbReference type="ChEBI" id="CHEBI:132124"/>
        <dbReference type="ChEBI" id="CHEBI:134225"/>
    </reaction>
</comment>
<dbReference type="RefSeq" id="WP_348269337.1">
    <property type="nucleotide sequence ID" value="NZ_CP121195.1"/>
</dbReference>
<protein>
    <recommendedName>
        <fullName evidence="6">FMN dependent NADH:quinone oxidoreductase</fullName>
        <ecNumber evidence="6">1.6.5.-</ecNumber>
    </recommendedName>
    <alternativeName>
        <fullName evidence="6">Azo-dye reductase</fullName>
    </alternativeName>
    <alternativeName>
        <fullName evidence="6">FMN-dependent NADH-azo compound oxidoreductase</fullName>
    </alternativeName>
    <alternativeName>
        <fullName evidence="6">FMN-dependent NADH-azoreductase</fullName>
        <ecNumber evidence="6">1.7.1.17</ecNumber>
    </alternativeName>
</protein>
<keyword evidence="4 6" id="KW-0520">NAD</keyword>
<dbReference type="InterPro" id="IPR023048">
    <property type="entry name" value="NADH:quinone_OxRdtase_FMN_depd"/>
</dbReference>
<comment type="function">
    <text evidence="6">Also exhibits azoreductase activity. Catalyzes the reductive cleavage of the azo bond in aromatic azo compounds to the corresponding amines.</text>
</comment>
<dbReference type="GO" id="GO:0016655">
    <property type="term" value="F:oxidoreductase activity, acting on NAD(P)H, quinone or similar compound as acceptor"/>
    <property type="evidence" value="ECO:0007669"/>
    <property type="project" value="InterPro"/>
</dbReference>
<feature type="domain" description="Flavodoxin-like fold" evidence="7">
    <location>
        <begin position="3"/>
        <end position="180"/>
    </location>
</feature>
<evidence type="ECO:0000256" key="5">
    <source>
        <dbReference type="ARBA" id="ARBA00048542"/>
    </source>
</evidence>
<evidence type="ECO:0000256" key="6">
    <source>
        <dbReference type="HAMAP-Rule" id="MF_01216"/>
    </source>
</evidence>
<feature type="binding site" evidence="6">
    <location>
        <begin position="16"/>
        <end position="18"/>
    </location>
    <ligand>
        <name>FMN</name>
        <dbReference type="ChEBI" id="CHEBI:58210"/>
    </ligand>
</feature>
<proteinExistence type="inferred from homology"/>
<dbReference type="Pfam" id="PF02525">
    <property type="entry name" value="Flavodoxin_2"/>
    <property type="match status" value="1"/>
</dbReference>
<comment type="similarity">
    <text evidence="6">Belongs to the azoreductase type 1 family.</text>
</comment>
<dbReference type="EC" id="1.7.1.17" evidence="6"/>
<dbReference type="EC" id="1.6.5.-" evidence="6"/>
<keyword evidence="3 6" id="KW-0560">Oxidoreductase</keyword>
<gene>
    <name evidence="6" type="primary">azoR</name>
    <name evidence="8" type="ORF">P8936_09435</name>
</gene>
<evidence type="ECO:0000256" key="2">
    <source>
        <dbReference type="ARBA" id="ARBA00022643"/>
    </source>
</evidence>
<dbReference type="InterPro" id="IPR003680">
    <property type="entry name" value="Flavodoxin_fold"/>
</dbReference>
<dbReference type="PANTHER" id="PTHR43741">
    <property type="entry name" value="FMN-DEPENDENT NADH-AZOREDUCTASE 1"/>
    <property type="match status" value="1"/>
</dbReference>
<dbReference type="InterPro" id="IPR029039">
    <property type="entry name" value="Flavoprotein-like_sf"/>
</dbReference>
<dbReference type="GO" id="GO:0010181">
    <property type="term" value="F:FMN binding"/>
    <property type="evidence" value="ECO:0007669"/>
    <property type="project" value="UniProtKB-UniRule"/>
</dbReference>
<comment type="subunit">
    <text evidence="6">Homodimer.</text>
</comment>
<comment type="caution">
    <text evidence="6">Lacks conserved residue(s) required for the propagation of feature annotation.</text>
</comment>
<dbReference type="HAMAP" id="MF_01216">
    <property type="entry name" value="Azoreductase_type1"/>
    <property type="match status" value="1"/>
</dbReference>
<organism evidence="8">
    <name type="scientific">Edaphobacter paludis</name>
    <dbReference type="NCBI Taxonomy" id="3035702"/>
    <lineage>
        <taxon>Bacteria</taxon>
        <taxon>Pseudomonadati</taxon>
        <taxon>Acidobacteriota</taxon>
        <taxon>Terriglobia</taxon>
        <taxon>Terriglobales</taxon>
        <taxon>Acidobacteriaceae</taxon>
        <taxon>Edaphobacter</taxon>
    </lineage>
</organism>
<dbReference type="SUPFAM" id="SSF52218">
    <property type="entry name" value="Flavoproteins"/>
    <property type="match status" value="1"/>
</dbReference>
<sequence length="245" mass="26943">MPTLLALDVSPRGDRSISRALAKRFVEHWQARNPGGTVIYRDLNASRIPYMDSDWIAGVYAPPDVERTPQMKKALALSGELIAELQAADLLFISTPMYNFTIPAVLKSWIDYVVRPGYTFRLASGWPGMLANKRARLIVVSRASYHAGEPSEVDDLVTPVLRKALSFMGIDDVGVLRAGGSLAVNLGKVRSGFVQVTLCLPTSGSESSNGDNRAMPHWEQQGVRSLPRCAFMRTYVVSQRTVDSC</sequence>
<dbReference type="AlphaFoldDB" id="A0AAU7D3M6"/>
<evidence type="ECO:0000259" key="7">
    <source>
        <dbReference type="Pfam" id="PF02525"/>
    </source>
</evidence>
<dbReference type="EMBL" id="CP121195">
    <property type="protein sequence ID" value="XBH11937.1"/>
    <property type="molecule type" value="Genomic_DNA"/>
</dbReference>
<keyword evidence="1 6" id="KW-0285">Flavoprotein</keyword>
<evidence type="ECO:0000313" key="8">
    <source>
        <dbReference type="EMBL" id="XBH11937.1"/>
    </source>
</evidence>
<dbReference type="GO" id="GO:0016652">
    <property type="term" value="F:oxidoreductase activity, acting on NAD(P)H as acceptor"/>
    <property type="evidence" value="ECO:0007669"/>
    <property type="project" value="UniProtKB-UniRule"/>
</dbReference>
<comment type="function">
    <text evidence="6">Quinone reductase that provides resistance to thiol-specific stress caused by electrophilic quinones.</text>
</comment>
<evidence type="ECO:0000256" key="4">
    <source>
        <dbReference type="ARBA" id="ARBA00023027"/>
    </source>
</evidence>
<accession>A0AAU7D3M6</accession>
<dbReference type="PANTHER" id="PTHR43741:SF4">
    <property type="entry name" value="FMN-DEPENDENT NADH:QUINONE OXIDOREDUCTASE"/>
    <property type="match status" value="1"/>
</dbReference>
<feature type="binding site" evidence="6">
    <location>
        <position position="10"/>
    </location>
    <ligand>
        <name>FMN</name>
        <dbReference type="ChEBI" id="CHEBI:58210"/>
    </ligand>
</feature>
<evidence type="ECO:0000256" key="1">
    <source>
        <dbReference type="ARBA" id="ARBA00022630"/>
    </source>
</evidence>
<dbReference type="InterPro" id="IPR050104">
    <property type="entry name" value="FMN-dep_NADH:Q_OxRdtase_AzoR1"/>
</dbReference>
<dbReference type="GO" id="GO:0009055">
    <property type="term" value="F:electron transfer activity"/>
    <property type="evidence" value="ECO:0007669"/>
    <property type="project" value="UniProtKB-UniRule"/>
</dbReference>
<name>A0AAU7D3M6_9BACT</name>
<evidence type="ECO:0000256" key="3">
    <source>
        <dbReference type="ARBA" id="ARBA00023002"/>
    </source>
</evidence>
<keyword evidence="2 6" id="KW-0288">FMN</keyword>
<dbReference type="Gene3D" id="3.40.50.360">
    <property type="match status" value="1"/>
</dbReference>
<reference evidence="8" key="1">
    <citation type="submission" date="2023-03" db="EMBL/GenBank/DDBJ databases">
        <title>Edaphobacter sp.</title>
        <authorList>
            <person name="Huber K.J."/>
            <person name="Papendorf J."/>
            <person name="Pilke C."/>
            <person name="Bunk B."/>
            <person name="Sproeer C."/>
            <person name="Pester M."/>
        </authorList>
    </citation>
    <scope>NUCLEOTIDE SEQUENCE</scope>
    <source>
        <strain evidence="8">DSM 109920</strain>
    </source>
</reference>
<feature type="binding site" evidence="6">
    <location>
        <begin position="97"/>
        <end position="100"/>
    </location>
    <ligand>
        <name>FMN</name>
        <dbReference type="ChEBI" id="CHEBI:58210"/>
    </ligand>
</feature>
<comment type="cofactor">
    <cofactor evidence="6">
        <name>FMN</name>
        <dbReference type="ChEBI" id="CHEBI:58210"/>
    </cofactor>
    <text evidence="6">Binds 1 FMN per subunit.</text>
</comment>